<dbReference type="PANTHER" id="PTHR10082:SF60">
    <property type="entry name" value="INTEGRIN BETA-PS"/>
    <property type="match status" value="1"/>
</dbReference>
<feature type="transmembrane region" description="Helical" evidence="26">
    <location>
        <begin position="723"/>
        <end position="744"/>
    </location>
</feature>
<dbReference type="Pfam" id="PF00362">
    <property type="entry name" value="Integrin_beta"/>
    <property type="match status" value="1"/>
</dbReference>
<dbReference type="PROSITE" id="PS00243">
    <property type="entry name" value="I_EGF_1"/>
    <property type="match status" value="2"/>
</dbReference>
<evidence type="ECO:0000259" key="28">
    <source>
        <dbReference type="PROSITE" id="PS00022"/>
    </source>
</evidence>
<feature type="disulfide bond" evidence="23">
    <location>
        <begin position="620"/>
        <end position="631"/>
    </location>
</feature>
<dbReference type="GO" id="GO:0040012">
    <property type="term" value="P:regulation of locomotion"/>
    <property type="evidence" value="ECO:0007669"/>
    <property type="project" value="UniProtKB-ARBA"/>
</dbReference>
<dbReference type="SUPFAM" id="SSF69179">
    <property type="entry name" value="Integrin domains"/>
    <property type="match status" value="1"/>
</dbReference>
<dbReference type="SMART" id="SM00423">
    <property type="entry name" value="PSI"/>
    <property type="match status" value="1"/>
</dbReference>
<evidence type="ECO:0000256" key="11">
    <source>
        <dbReference type="ARBA" id="ARBA00022737"/>
    </source>
</evidence>
<evidence type="ECO:0000256" key="5">
    <source>
        <dbReference type="ARBA" id="ARBA00022475"/>
    </source>
</evidence>
<dbReference type="Gene3D" id="4.10.1240.30">
    <property type="match status" value="1"/>
</dbReference>
<dbReference type="GO" id="GO:0043005">
    <property type="term" value="C:neuron projection"/>
    <property type="evidence" value="ECO:0007669"/>
    <property type="project" value="UniProtKB-ARBA"/>
</dbReference>
<keyword evidence="17 24" id="KW-0401">Integrin</keyword>
<keyword evidence="19 23" id="KW-1015">Disulfide bond</keyword>
<dbReference type="GO" id="GO:0002164">
    <property type="term" value="P:larval development"/>
    <property type="evidence" value="ECO:0007669"/>
    <property type="project" value="UniProtKB-ARBA"/>
</dbReference>
<feature type="disulfide bond" evidence="23">
    <location>
        <begin position="454"/>
        <end position="458"/>
    </location>
</feature>
<dbReference type="InterPro" id="IPR036349">
    <property type="entry name" value="Integrin_bsu_tail_dom_sf"/>
</dbReference>
<dbReference type="GO" id="GO:0098609">
    <property type="term" value="P:cell-cell adhesion"/>
    <property type="evidence" value="ECO:0007669"/>
    <property type="project" value="TreeGrafter"/>
</dbReference>
<dbReference type="GO" id="GO:0016328">
    <property type="term" value="C:lateral plasma membrane"/>
    <property type="evidence" value="ECO:0007669"/>
    <property type="project" value="UniProtKB-ARBA"/>
</dbReference>
<dbReference type="SUPFAM" id="SSF53300">
    <property type="entry name" value="vWA-like"/>
    <property type="match status" value="1"/>
</dbReference>
<feature type="disulfide bond" evidence="23">
    <location>
        <begin position="530"/>
        <end position="545"/>
    </location>
</feature>
<feature type="disulfide bond" evidence="23">
    <location>
        <begin position="51"/>
        <end position="67"/>
    </location>
</feature>
<dbReference type="Gene3D" id="3.30.1680.10">
    <property type="entry name" value="ligand-binding face of the semaphorins, domain 2"/>
    <property type="match status" value="1"/>
</dbReference>
<feature type="disulfide bond" evidence="23">
    <location>
        <begin position="203"/>
        <end position="206"/>
    </location>
</feature>
<dbReference type="PRINTS" id="PR01186">
    <property type="entry name" value="INTEGRINB"/>
</dbReference>
<feature type="disulfide bond" evidence="23">
    <location>
        <begin position="547"/>
        <end position="552"/>
    </location>
</feature>
<dbReference type="GO" id="GO:0030027">
    <property type="term" value="C:lamellipodium"/>
    <property type="evidence" value="ECO:0007669"/>
    <property type="project" value="UniProtKB-SubCell"/>
</dbReference>
<accession>A0A914BJ46</accession>
<dbReference type="InterPro" id="IPR014836">
    <property type="entry name" value="Integrin_bsu_cyt_dom"/>
</dbReference>
<dbReference type="InterPro" id="IPR000742">
    <property type="entry name" value="EGF"/>
</dbReference>
<keyword evidence="12" id="KW-0106">Calcium</keyword>
<feature type="disulfide bond" evidence="23">
    <location>
        <begin position="581"/>
        <end position="590"/>
    </location>
</feature>
<dbReference type="FunFam" id="2.10.25.10:FF:000098">
    <property type="entry name" value="Integrin beta"/>
    <property type="match status" value="1"/>
</dbReference>
<evidence type="ECO:0000256" key="1">
    <source>
        <dbReference type="ARBA" id="ARBA00004251"/>
    </source>
</evidence>
<keyword evidence="22" id="KW-0966">Cell projection</keyword>
<evidence type="ECO:0000256" key="14">
    <source>
        <dbReference type="ARBA" id="ARBA00022889"/>
    </source>
</evidence>
<keyword evidence="9" id="KW-0479">Metal-binding</keyword>
<keyword evidence="20" id="KW-0675">Receptor</keyword>
<dbReference type="OrthoDB" id="410592at2759"/>
<dbReference type="Gene3D" id="3.40.50.410">
    <property type="entry name" value="von Willebrand factor, type A domain"/>
    <property type="match status" value="1"/>
</dbReference>
<evidence type="ECO:0000256" key="16">
    <source>
        <dbReference type="ARBA" id="ARBA00022989"/>
    </source>
</evidence>
<dbReference type="GO" id="GO:0005925">
    <property type="term" value="C:focal adhesion"/>
    <property type="evidence" value="ECO:0007669"/>
    <property type="project" value="TreeGrafter"/>
</dbReference>
<feature type="disulfide bond" evidence="23">
    <location>
        <begin position="494"/>
        <end position="508"/>
    </location>
</feature>
<dbReference type="GO" id="GO:0033627">
    <property type="term" value="P:cell adhesion mediated by integrin"/>
    <property type="evidence" value="ECO:0007669"/>
    <property type="project" value="TreeGrafter"/>
</dbReference>
<evidence type="ECO:0000256" key="18">
    <source>
        <dbReference type="ARBA" id="ARBA00023136"/>
    </source>
</evidence>
<dbReference type="GO" id="GO:0055002">
    <property type="term" value="P:striated muscle cell development"/>
    <property type="evidence" value="ECO:0007669"/>
    <property type="project" value="UniProtKB-ARBA"/>
</dbReference>
<evidence type="ECO:0000256" key="8">
    <source>
        <dbReference type="ARBA" id="ARBA00022692"/>
    </source>
</evidence>
<dbReference type="SMART" id="SM00187">
    <property type="entry name" value="INB"/>
    <property type="match status" value="1"/>
</dbReference>
<dbReference type="InterPro" id="IPR057073">
    <property type="entry name" value="EGF_integrin_2"/>
</dbReference>
<feature type="disulfide bond" evidence="23">
    <location>
        <begin position="525"/>
        <end position="560"/>
    </location>
</feature>
<dbReference type="GO" id="GO:0051130">
    <property type="term" value="P:positive regulation of cellular component organization"/>
    <property type="evidence" value="ECO:0007669"/>
    <property type="project" value="UniProtKB-ARBA"/>
</dbReference>
<dbReference type="PROSITE" id="PS52047">
    <property type="entry name" value="I_EGF_2"/>
    <property type="match status" value="1"/>
</dbReference>
<dbReference type="Gene3D" id="2.10.25.10">
    <property type="entry name" value="Laminin"/>
    <property type="match status" value="3"/>
</dbReference>
<feature type="disulfide bond" evidence="23">
    <location>
        <begin position="592"/>
        <end position="599"/>
    </location>
</feature>
<dbReference type="InterPro" id="IPR040622">
    <property type="entry name" value="EGF_integrin_1"/>
</dbReference>
<feature type="disulfide bond" evidence="23">
    <location>
        <begin position="38"/>
        <end position="48"/>
    </location>
</feature>
<reference evidence="29" key="1">
    <citation type="submission" date="2022-11" db="UniProtKB">
        <authorList>
            <consortium name="EnsemblMetazoa"/>
        </authorList>
    </citation>
    <scope>IDENTIFICATION</scope>
</reference>
<evidence type="ECO:0000256" key="9">
    <source>
        <dbReference type="ARBA" id="ARBA00022723"/>
    </source>
</evidence>
<feature type="chain" id="PRO_5036952248" description="Integrin beta" evidence="27">
    <location>
        <begin position="28"/>
        <end position="790"/>
    </location>
</feature>
<evidence type="ECO:0000313" key="30">
    <source>
        <dbReference type="Proteomes" id="UP000887568"/>
    </source>
</evidence>
<dbReference type="GO" id="GO:0048513">
    <property type="term" value="P:animal organ development"/>
    <property type="evidence" value="ECO:0007669"/>
    <property type="project" value="UniProtKB-ARBA"/>
</dbReference>
<keyword evidence="15" id="KW-0965">Cell junction</keyword>
<dbReference type="RefSeq" id="XP_038076303.1">
    <property type="nucleotide sequence ID" value="XM_038220375.1"/>
</dbReference>
<dbReference type="EnsemblMetazoa" id="XM_038220375.1">
    <property type="protein sequence ID" value="XP_038076303.1"/>
    <property type="gene ID" value="LOC119744446"/>
</dbReference>
<dbReference type="PROSITE" id="PS00022">
    <property type="entry name" value="EGF_1"/>
    <property type="match status" value="1"/>
</dbReference>
<evidence type="ECO:0000256" key="20">
    <source>
        <dbReference type="ARBA" id="ARBA00023170"/>
    </source>
</evidence>
<dbReference type="GO" id="GO:0008305">
    <property type="term" value="C:integrin complex"/>
    <property type="evidence" value="ECO:0007669"/>
    <property type="project" value="TreeGrafter"/>
</dbReference>
<name>A0A914BJ46_PATMI</name>
<dbReference type="FunFam" id="1.20.5.100:FF:000002">
    <property type="entry name" value="Integrin beta"/>
    <property type="match status" value="1"/>
</dbReference>
<dbReference type="InterPro" id="IPR033760">
    <property type="entry name" value="Integrin_beta_N"/>
</dbReference>
<dbReference type="Pfam" id="PF18372">
    <property type="entry name" value="I-EGF_1"/>
    <property type="match status" value="1"/>
</dbReference>
<dbReference type="GO" id="GO:1902903">
    <property type="term" value="P:regulation of supramolecular fiber organization"/>
    <property type="evidence" value="ECO:0007669"/>
    <property type="project" value="UniProtKB-ARBA"/>
</dbReference>
<dbReference type="GeneID" id="119744446"/>
<dbReference type="InterPro" id="IPR016201">
    <property type="entry name" value="PSI"/>
</dbReference>
<feature type="disulfide bond" evidence="23">
    <location>
        <begin position="634"/>
        <end position="637"/>
    </location>
</feature>
<dbReference type="Pfam" id="PF17205">
    <property type="entry name" value="PSI_integrin"/>
    <property type="match status" value="1"/>
</dbReference>
<evidence type="ECO:0000256" key="22">
    <source>
        <dbReference type="ARBA" id="ARBA00023273"/>
    </source>
</evidence>
<keyword evidence="30" id="KW-1185">Reference proteome</keyword>
<dbReference type="InterPro" id="IPR032695">
    <property type="entry name" value="Integrin_dom_sf"/>
</dbReference>
<evidence type="ECO:0000256" key="15">
    <source>
        <dbReference type="ARBA" id="ARBA00022949"/>
    </source>
</evidence>
<dbReference type="FunFam" id="2.10.25.10:FF:000075">
    <property type="entry name" value="Integrin beta"/>
    <property type="match status" value="1"/>
</dbReference>
<dbReference type="GO" id="GO:0051094">
    <property type="term" value="P:positive regulation of developmental process"/>
    <property type="evidence" value="ECO:0007669"/>
    <property type="project" value="UniProtKB-ARBA"/>
</dbReference>
<feature type="domain" description="EGF-like" evidence="28">
    <location>
        <begin position="579"/>
        <end position="590"/>
    </location>
</feature>
<keyword evidence="21" id="KW-0325">Glycoprotein</keyword>
<evidence type="ECO:0000256" key="26">
    <source>
        <dbReference type="SAM" id="Phobius"/>
    </source>
</evidence>
<feature type="disulfide bond" evidence="23">
    <location>
        <begin position="641"/>
        <end position="650"/>
    </location>
</feature>
<dbReference type="SMART" id="SM01241">
    <property type="entry name" value="Integrin_b_cyt"/>
    <property type="match status" value="1"/>
</dbReference>
<evidence type="ECO:0000256" key="4">
    <source>
        <dbReference type="ARBA" id="ARBA00007449"/>
    </source>
</evidence>
<feature type="disulfide bond" evidence="23">
    <location>
        <begin position="254"/>
        <end position="295"/>
    </location>
</feature>
<evidence type="ECO:0000256" key="3">
    <source>
        <dbReference type="ARBA" id="ARBA00004510"/>
    </source>
</evidence>
<evidence type="ECO:0000256" key="12">
    <source>
        <dbReference type="ARBA" id="ARBA00022837"/>
    </source>
</evidence>
<protein>
    <recommendedName>
        <fullName evidence="24">Integrin beta</fullName>
    </recommendedName>
</protein>
<feature type="disulfide bond" evidence="23">
    <location>
        <begin position="615"/>
        <end position="662"/>
    </location>
</feature>
<dbReference type="GO" id="GO:0007229">
    <property type="term" value="P:integrin-mediated signaling pathway"/>
    <property type="evidence" value="ECO:0007669"/>
    <property type="project" value="UniProtKB-KW"/>
</dbReference>
<keyword evidence="11" id="KW-0677">Repeat</keyword>
<dbReference type="Proteomes" id="UP000887568">
    <property type="component" value="Unplaced"/>
</dbReference>
<evidence type="ECO:0000313" key="29">
    <source>
        <dbReference type="EnsemblMetazoa" id="XP_038076303.1"/>
    </source>
</evidence>
<feature type="disulfide bond" evidence="23">
    <location>
        <begin position="523"/>
        <end position="528"/>
    </location>
</feature>
<keyword evidence="8 24" id="KW-0812">Transmembrane</keyword>
<evidence type="ECO:0000256" key="2">
    <source>
        <dbReference type="ARBA" id="ARBA00004282"/>
    </source>
</evidence>
<dbReference type="SMART" id="SM01242">
    <property type="entry name" value="Integrin_B_tail"/>
    <property type="match status" value="1"/>
</dbReference>
<evidence type="ECO:0000256" key="24">
    <source>
        <dbReference type="RuleBase" id="RU000633"/>
    </source>
</evidence>
<evidence type="ECO:0000256" key="10">
    <source>
        <dbReference type="ARBA" id="ARBA00022729"/>
    </source>
</evidence>
<dbReference type="GO" id="GO:0007160">
    <property type="term" value="P:cell-matrix adhesion"/>
    <property type="evidence" value="ECO:0007669"/>
    <property type="project" value="TreeGrafter"/>
</dbReference>
<feature type="disulfide bond" evidence="23">
    <location>
        <begin position="395"/>
        <end position="407"/>
    </location>
</feature>
<sequence length="790" mass="86004">MLPTDNLARHLACILGVLAVALTPCLAQSNICTDAKTCGECISLDPTCGWCTLEEYKKADGNSFPRCDLLNNLGQNGCTDISNPSSSSNKTKDEPLSNAGNIAESEAVQVKPQAIHLKLRPGQPTEITMQVRQAEDYPVDLYYVMDLSKSMEDDLNNLKQLGTTLAEEMKAITSNFRLGFGSFVDKTVMPYVSTVPSKLIHPCPGCEAPYGFKNILPLNLDTDLFTNIVGVQNASGNLDAPEGGLDALMQVTVCTSEIGWRKQARHLVIFTTDAPFHYAGDGKLGGIVTPNDGSCHLNLNGDYTQSTILDYPSIGQLNAKMQENSIIPIFAVTYTEFGIYSNLTQYIEAATAGILAVDSSNVVDLVKENYNKITSKVEVVDNAPENITVAYTAHCLRGQVLPGSRECSGLKLGDTVNFTLSVTATSCSEQRIQTFTVRPIGFNEDLVVTVEVVCECDCEAQKVMNSDKCSMGNGTLECGSCTCNQGRYGEDCECSGNDADLGDNDLSCRAGNSSIVCSGRGSCVCGQCVCFQRPDPTQQVSGAHCECDNFSCDRYKGELCGGPDRGVCVCDEKTKRSKCNCKPGFEGDACECSTRLDTCRASNGLICNGFGVCNCGKCECNVTTPYRGERCEECPACPGKCEVNKDCVECKQFGQGLSEEQCDRCPYPVIPVKELPSDEQSERCLYHNDKDCSVLFTYQTLENGTFILLVQEEPVCPVPVNSAFIIIGIVVGIIIIGLILLFIWRLLTYIHDSREFARFEKDRAQAKWDQSENPIYKPSTSTYKNPLYGK</sequence>
<keyword evidence="14 24" id="KW-0130">Cell adhesion</keyword>
<dbReference type="SUPFAM" id="SSF103575">
    <property type="entry name" value="Plexin repeat"/>
    <property type="match status" value="1"/>
</dbReference>
<keyword evidence="16 26" id="KW-1133">Transmembrane helix</keyword>
<dbReference type="PIRSF" id="PIRSF002512">
    <property type="entry name" value="Integrin_B"/>
    <property type="match status" value="1"/>
</dbReference>
<dbReference type="SUPFAM" id="SSF69687">
    <property type="entry name" value="Integrin beta tail domain"/>
    <property type="match status" value="1"/>
</dbReference>
<feature type="disulfide bond" evidence="23">
    <location>
        <begin position="568"/>
        <end position="579"/>
    </location>
</feature>
<keyword evidence="18 26" id="KW-0472">Membrane</keyword>
<dbReference type="GO" id="GO:0016477">
    <property type="term" value="P:cell migration"/>
    <property type="evidence" value="ECO:0007669"/>
    <property type="project" value="TreeGrafter"/>
</dbReference>
<dbReference type="FunFam" id="3.40.50.410:FF:000002">
    <property type="entry name" value="Integrin beta"/>
    <property type="match status" value="1"/>
</dbReference>
<dbReference type="InterPro" id="IPR036465">
    <property type="entry name" value="vWFA_dom_sf"/>
</dbReference>
<dbReference type="GO" id="GO:0009986">
    <property type="term" value="C:cell surface"/>
    <property type="evidence" value="ECO:0007669"/>
    <property type="project" value="TreeGrafter"/>
</dbReference>
<dbReference type="GO" id="GO:0110020">
    <property type="term" value="P:regulation of actomyosin structure organization"/>
    <property type="evidence" value="ECO:0007669"/>
    <property type="project" value="UniProtKB-ARBA"/>
</dbReference>
<dbReference type="InterPro" id="IPR057243">
    <property type="entry name" value="Integrin_I-EGF_CS"/>
</dbReference>
<organism evidence="29 30">
    <name type="scientific">Patiria miniata</name>
    <name type="common">Bat star</name>
    <name type="synonym">Asterina miniata</name>
    <dbReference type="NCBI Taxonomy" id="46514"/>
    <lineage>
        <taxon>Eukaryota</taxon>
        <taxon>Metazoa</taxon>
        <taxon>Echinodermata</taxon>
        <taxon>Eleutherozoa</taxon>
        <taxon>Asterozoa</taxon>
        <taxon>Asteroidea</taxon>
        <taxon>Valvatacea</taxon>
        <taxon>Valvatida</taxon>
        <taxon>Asterinidae</taxon>
        <taxon>Patiria</taxon>
    </lineage>
</organism>
<keyword evidence="7" id="KW-0597">Phosphoprotein</keyword>
<dbReference type="Pfam" id="PF08725">
    <property type="entry name" value="Integrin_b_cyt"/>
    <property type="match status" value="1"/>
</dbReference>
<dbReference type="OMA" id="PPEYTWN"/>
<feature type="disulfide bond" evidence="23">
    <location>
        <begin position="41"/>
        <end position="78"/>
    </location>
</feature>
<feature type="disulfide bond" evidence="23">
    <location>
        <begin position="570"/>
        <end position="607"/>
    </location>
</feature>
<comment type="subcellular location">
    <subcellularLocation>
        <location evidence="2">Cell junction</location>
    </subcellularLocation>
    <subcellularLocation>
        <location evidence="1 24">Cell membrane</location>
        <topology evidence="1 24">Single-pass type I membrane protein</topology>
    </subcellularLocation>
    <subcellularLocation>
        <location evidence="3">Cell projection</location>
        <location evidence="3">Lamellipodium</location>
    </subcellularLocation>
</comment>
<comment type="similarity">
    <text evidence="4 24">Belongs to the integrin beta chain family.</text>
</comment>
<evidence type="ECO:0000256" key="23">
    <source>
        <dbReference type="PIRSR" id="PIRSR002512-1"/>
    </source>
</evidence>
<keyword evidence="13" id="KW-0460">Magnesium</keyword>
<evidence type="ECO:0000256" key="17">
    <source>
        <dbReference type="ARBA" id="ARBA00023037"/>
    </source>
</evidence>
<evidence type="ECO:0000256" key="6">
    <source>
        <dbReference type="ARBA" id="ARBA00022536"/>
    </source>
</evidence>
<dbReference type="GO" id="GO:0042592">
    <property type="term" value="P:homeostatic process"/>
    <property type="evidence" value="ECO:0007669"/>
    <property type="project" value="UniProtKB-ARBA"/>
</dbReference>
<feature type="disulfide bond" evidence="23">
    <location>
        <begin position="647"/>
        <end position="716"/>
    </location>
</feature>
<evidence type="ECO:0000256" key="7">
    <source>
        <dbReference type="ARBA" id="ARBA00022553"/>
    </source>
</evidence>
<feature type="disulfide bond" evidence="23">
    <location>
        <begin position="483"/>
        <end position="492"/>
    </location>
</feature>
<feature type="disulfide bond" evidence="23">
    <location>
        <begin position="478"/>
        <end position="517"/>
    </location>
</feature>
<dbReference type="AlphaFoldDB" id="A0A914BJ46"/>
<evidence type="ECO:0000256" key="13">
    <source>
        <dbReference type="ARBA" id="ARBA00022842"/>
    </source>
</evidence>
<feature type="disulfide bond" evidence="23">
    <location>
        <begin position="469"/>
        <end position="481"/>
    </location>
</feature>
<dbReference type="Gene3D" id="1.20.5.100">
    <property type="entry name" value="Cytochrome c1, transmembrane anchor, C-terminal"/>
    <property type="match status" value="1"/>
</dbReference>
<dbReference type="InterPro" id="IPR015812">
    <property type="entry name" value="Integrin_bsu"/>
</dbReference>
<feature type="disulfide bond" evidence="23">
    <location>
        <begin position="427"/>
        <end position="684"/>
    </location>
</feature>
<feature type="signal peptide" evidence="27">
    <location>
        <begin position="1"/>
        <end position="27"/>
    </location>
</feature>
<dbReference type="GO" id="GO:0046872">
    <property type="term" value="F:metal ion binding"/>
    <property type="evidence" value="ECO:0007669"/>
    <property type="project" value="UniProtKB-KW"/>
</dbReference>
<dbReference type="GO" id="GO:0036477">
    <property type="term" value="C:somatodendritic compartment"/>
    <property type="evidence" value="ECO:0007669"/>
    <property type="project" value="UniProtKB-ARBA"/>
</dbReference>
<evidence type="ECO:0000256" key="19">
    <source>
        <dbReference type="ARBA" id="ARBA00023157"/>
    </source>
</evidence>
<dbReference type="Pfam" id="PF07965">
    <property type="entry name" value="Integrin_B_tail"/>
    <property type="match status" value="1"/>
</dbReference>
<dbReference type="SUPFAM" id="SSF57196">
    <property type="entry name" value="EGF/Laminin"/>
    <property type="match status" value="2"/>
</dbReference>
<evidence type="ECO:0000256" key="21">
    <source>
        <dbReference type="ARBA" id="ARBA00023180"/>
    </source>
</evidence>
<dbReference type="InterPro" id="IPR012896">
    <property type="entry name" value="Integrin_bsu_tail"/>
</dbReference>
<keyword evidence="5" id="KW-1003">Cell membrane</keyword>
<proteinExistence type="inferred from homology"/>
<keyword evidence="6" id="KW-0245">EGF-like domain</keyword>
<dbReference type="FunFam" id="2.10.25.10:FF:000155">
    <property type="entry name" value="Integrin beta"/>
    <property type="match status" value="1"/>
</dbReference>
<dbReference type="PANTHER" id="PTHR10082">
    <property type="entry name" value="INTEGRIN BETA SUBUNIT"/>
    <property type="match status" value="1"/>
</dbReference>
<keyword evidence="10 27" id="KW-0732">Signal</keyword>
<feature type="region of interest" description="Disordered" evidence="25">
    <location>
        <begin position="764"/>
        <end position="790"/>
    </location>
</feature>
<dbReference type="InterPro" id="IPR002369">
    <property type="entry name" value="Integrin_bsu_VWA"/>
</dbReference>
<dbReference type="GO" id="GO:0005178">
    <property type="term" value="F:integrin binding"/>
    <property type="evidence" value="ECO:0007669"/>
    <property type="project" value="TreeGrafter"/>
</dbReference>
<dbReference type="GO" id="GO:0030016">
    <property type="term" value="C:myofibril"/>
    <property type="evidence" value="ECO:0007669"/>
    <property type="project" value="UniProtKB-ARBA"/>
</dbReference>
<feature type="disulfide bond" evidence="23">
    <location>
        <begin position="613"/>
        <end position="618"/>
    </location>
</feature>
<evidence type="ECO:0000256" key="25">
    <source>
        <dbReference type="SAM" id="MobiDB-lite"/>
    </source>
</evidence>
<dbReference type="Pfam" id="PF23105">
    <property type="entry name" value="EGF_integrin"/>
    <property type="match status" value="1"/>
</dbReference>
<dbReference type="Gene3D" id="2.60.40.1510">
    <property type="entry name" value="ntegrin, alpha v. Chain A, domain 3"/>
    <property type="match status" value="1"/>
</dbReference>
<evidence type="ECO:0000256" key="27">
    <source>
        <dbReference type="SAM" id="SignalP"/>
    </source>
</evidence>